<dbReference type="CDD" id="cd12087">
    <property type="entry name" value="TM_EGFR-like"/>
    <property type="match status" value="1"/>
</dbReference>
<gene>
    <name evidence="3" type="ORF">EV421DRAFT_1909052</name>
</gene>
<feature type="region of interest" description="Disordered" evidence="1">
    <location>
        <begin position="159"/>
        <end position="181"/>
    </location>
</feature>
<keyword evidence="2" id="KW-1133">Transmembrane helix</keyword>
<organism evidence="3 4">
    <name type="scientific">Armillaria borealis</name>
    <dbReference type="NCBI Taxonomy" id="47425"/>
    <lineage>
        <taxon>Eukaryota</taxon>
        <taxon>Fungi</taxon>
        <taxon>Dikarya</taxon>
        <taxon>Basidiomycota</taxon>
        <taxon>Agaricomycotina</taxon>
        <taxon>Agaricomycetes</taxon>
        <taxon>Agaricomycetidae</taxon>
        <taxon>Agaricales</taxon>
        <taxon>Marasmiineae</taxon>
        <taxon>Physalacriaceae</taxon>
        <taxon>Armillaria</taxon>
    </lineage>
</organism>
<evidence type="ECO:0000256" key="1">
    <source>
        <dbReference type="SAM" id="MobiDB-lite"/>
    </source>
</evidence>
<evidence type="ECO:0000256" key="2">
    <source>
        <dbReference type="SAM" id="Phobius"/>
    </source>
</evidence>
<dbReference type="EMBL" id="JAUEPT010000067">
    <property type="protein sequence ID" value="KAK0434958.1"/>
    <property type="molecule type" value="Genomic_DNA"/>
</dbReference>
<sequence length="323" mass="35238">MPGLHPNIPDIELMPSASSHPLMFLSLFQFCIFANTLPLALSLEIILPNGTPTVLQNTQISLRWMSGDPQEFNLGVYWAKGEMPDVLPDYSDAPVNQVVTNFTRDQNVTMTFNHTVYTDVEDHIVMAWGVGPYNSLAYSHWFAVDGSNTTDTGIGGGIIPSSTGSSAPVSQSPASTATNEDPTATVAATKIASRAGAIVGGVLGSLAFLSISGLVLFMLRRRRSSAPFRAFWKYLPNENRGPLTPFPLESSRMSIHQKRETEAQEPVSEVSTGRDYLQADIARMREEILVLRLENQTRRMEAGSGSLPPPSYRSTPSYPSSDV</sequence>
<feature type="compositionally biased region" description="Low complexity" evidence="1">
    <location>
        <begin position="312"/>
        <end position="323"/>
    </location>
</feature>
<feature type="transmembrane region" description="Helical" evidence="2">
    <location>
        <begin position="195"/>
        <end position="219"/>
    </location>
</feature>
<evidence type="ECO:0000313" key="3">
    <source>
        <dbReference type="EMBL" id="KAK0434958.1"/>
    </source>
</evidence>
<feature type="compositionally biased region" description="Polar residues" evidence="1">
    <location>
        <begin position="167"/>
        <end position="181"/>
    </location>
</feature>
<comment type="caution">
    <text evidence="3">The sequence shown here is derived from an EMBL/GenBank/DDBJ whole genome shotgun (WGS) entry which is preliminary data.</text>
</comment>
<dbReference type="AlphaFoldDB" id="A0AA39MID9"/>
<accession>A0AA39MID9</accession>
<reference evidence="3" key="1">
    <citation type="submission" date="2023-06" db="EMBL/GenBank/DDBJ databases">
        <authorList>
            <consortium name="Lawrence Berkeley National Laboratory"/>
            <person name="Ahrendt S."/>
            <person name="Sahu N."/>
            <person name="Indic B."/>
            <person name="Wong-Bajracharya J."/>
            <person name="Merenyi Z."/>
            <person name="Ke H.-M."/>
            <person name="Monk M."/>
            <person name="Kocsube S."/>
            <person name="Drula E."/>
            <person name="Lipzen A."/>
            <person name="Balint B."/>
            <person name="Henrissat B."/>
            <person name="Andreopoulos B."/>
            <person name="Martin F.M."/>
            <person name="Harder C.B."/>
            <person name="Rigling D."/>
            <person name="Ford K.L."/>
            <person name="Foster G.D."/>
            <person name="Pangilinan J."/>
            <person name="Papanicolaou A."/>
            <person name="Barry K."/>
            <person name="LaButti K."/>
            <person name="Viragh M."/>
            <person name="Koriabine M."/>
            <person name="Yan M."/>
            <person name="Riley R."/>
            <person name="Champramary S."/>
            <person name="Plett K.L."/>
            <person name="Tsai I.J."/>
            <person name="Slot J."/>
            <person name="Sipos G."/>
            <person name="Plett J."/>
            <person name="Nagy L.G."/>
            <person name="Grigoriev I.V."/>
        </authorList>
    </citation>
    <scope>NUCLEOTIDE SEQUENCE</scope>
    <source>
        <strain evidence="3">FPL87.14</strain>
    </source>
</reference>
<proteinExistence type="predicted"/>
<keyword evidence="2" id="KW-0812">Transmembrane</keyword>
<keyword evidence="4" id="KW-1185">Reference proteome</keyword>
<dbReference type="Proteomes" id="UP001175226">
    <property type="component" value="Unassembled WGS sequence"/>
</dbReference>
<feature type="region of interest" description="Disordered" evidence="1">
    <location>
        <begin position="299"/>
        <end position="323"/>
    </location>
</feature>
<name>A0AA39MID9_9AGAR</name>
<keyword evidence="2" id="KW-0472">Membrane</keyword>
<evidence type="ECO:0000313" key="4">
    <source>
        <dbReference type="Proteomes" id="UP001175226"/>
    </source>
</evidence>
<protein>
    <submittedName>
        <fullName evidence="3">Uncharacterized protein</fullName>
    </submittedName>
</protein>